<dbReference type="AlphaFoldDB" id="A0A1H3UZ92"/>
<dbReference type="Proteomes" id="UP000198935">
    <property type="component" value="Unassembled WGS sequence"/>
</dbReference>
<evidence type="ECO:0000313" key="10">
    <source>
        <dbReference type="Proteomes" id="UP000198935"/>
    </source>
</evidence>
<keyword evidence="10" id="KW-1185">Reference proteome</keyword>
<evidence type="ECO:0000256" key="2">
    <source>
        <dbReference type="ARBA" id="ARBA00007998"/>
    </source>
</evidence>
<evidence type="ECO:0000256" key="7">
    <source>
        <dbReference type="ARBA" id="ARBA00023136"/>
    </source>
</evidence>
<evidence type="ECO:0000256" key="8">
    <source>
        <dbReference type="SAM" id="Phobius"/>
    </source>
</evidence>
<protein>
    <submittedName>
        <fullName evidence="9">Spore germination protein KB</fullName>
    </submittedName>
</protein>
<feature type="transmembrane region" description="Helical" evidence="8">
    <location>
        <begin position="335"/>
        <end position="355"/>
    </location>
</feature>
<dbReference type="STRING" id="1503961.SAMN05421736_13029"/>
<feature type="transmembrane region" description="Helical" evidence="8">
    <location>
        <begin position="118"/>
        <end position="135"/>
    </location>
</feature>
<feature type="transmembrane region" description="Helical" evidence="8">
    <location>
        <begin position="78"/>
        <end position="98"/>
    </location>
</feature>
<gene>
    <name evidence="9" type="ORF">SAMN05421736_13029</name>
</gene>
<dbReference type="GO" id="GO:0009847">
    <property type="term" value="P:spore germination"/>
    <property type="evidence" value="ECO:0007669"/>
    <property type="project" value="InterPro"/>
</dbReference>
<proteinExistence type="inferred from homology"/>
<name>A0A1H3UZ92_9BACI</name>
<reference evidence="10" key="1">
    <citation type="submission" date="2016-10" db="EMBL/GenBank/DDBJ databases">
        <authorList>
            <person name="Varghese N."/>
            <person name="Submissions S."/>
        </authorList>
    </citation>
    <scope>NUCLEOTIDE SEQUENCE [LARGE SCALE GENOMIC DNA]</scope>
    <source>
        <strain evidence="10">SP</strain>
    </source>
</reference>
<sequence>MLMKIEKGTISSSQLLFLAAAFVQGAALVVAFAYVVTKHDVWIIIISGLAVTLPFLWGCVSLAKSFPGQNMVQIMESVYGTFLGKGLSILFISFPFQVISHNLRFIGDFFVIYMYPKTPLVVFLILFIAVCAWAVRSGIETIARIGLVTVAITIFIDVLTFFLLLGEMEATNFLPMFELSVGDFIQGTHIMFAIPYGELMIFLMIVPYVNKIKQAKSALLWGLTIGAATLLILVVRDIAALGSLANVLVAPSFEAVRLIDIAHVITRMELLVAIVLLITVFIKISVLYYASALGIAQIFGLRTYRPLVIPIAIFSVSFSMVIYDAAAEQMYVGANIWPVYSLLFYMLPVMTMLIAKFRRLPRAQEGVRP</sequence>
<keyword evidence="4" id="KW-0309">Germination</keyword>
<dbReference type="Pfam" id="PF03845">
    <property type="entry name" value="Spore_permease"/>
    <property type="match status" value="1"/>
</dbReference>
<accession>A0A1H3UZ92</accession>
<dbReference type="InterPro" id="IPR004761">
    <property type="entry name" value="Spore_GerAB"/>
</dbReference>
<evidence type="ECO:0000256" key="1">
    <source>
        <dbReference type="ARBA" id="ARBA00004141"/>
    </source>
</evidence>
<evidence type="ECO:0000256" key="5">
    <source>
        <dbReference type="ARBA" id="ARBA00022692"/>
    </source>
</evidence>
<keyword evidence="7 8" id="KW-0472">Membrane</keyword>
<evidence type="ECO:0000256" key="6">
    <source>
        <dbReference type="ARBA" id="ARBA00022989"/>
    </source>
</evidence>
<feature type="transmembrane region" description="Helical" evidence="8">
    <location>
        <begin position="303"/>
        <end position="323"/>
    </location>
</feature>
<evidence type="ECO:0000313" key="9">
    <source>
        <dbReference type="EMBL" id="SDZ67658.1"/>
    </source>
</evidence>
<feature type="transmembrane region" description="Helical" evidence="8">
    <location>
        <begin position="184"/>
        <end position="206"/>
    </location>
</feature>
<comment type="subcellular location">
    <subcellularLocation>
        <location evidence="1">Membrane</location>
        <topology evidence="1">Multi-pass membrane protein</topology>
    </subcellularLocation>
</comment>
<dbReference type="EMBL" id="FNPI01000030">
    <property type="protein sequence ID" value="SDZ67658.1"/>
    <property type="molecule type" value="Genomic_DNA"/>
</dbReference>
<dbReference type="PANTHER" id="PTHR34975:SF2">
    <property type="entry name" value="SPORE GERMINATION PROTEIN A2"/>
    <property type="match status" value="1"/>
</dbReference>
<organism evidence="9 10">
    <name type="scientific">Evansella caseinilytica</name>
    <dbReference type="NCBI Taxonomy" id="1503961"/>
    <lineage>
        <taxon>Bacteria</taxon>
        <taxon>Bacillati</taxon>
        <taxon>Bacillota</taxon>
        <taxon>Bacilli</taxon>
        <taxon>Bacillales</taxon>
        <taxon>Bacillaceae</taxon>
        <taxon>Evansella</taxon>
    </lineage>
</organism>
<feature type="transmembrane region" description="Helical" evidence="8">
    <location>
        <begin position="142"/>
        <end position="164"/>
    </location>
</feature>
<dbReference type="GO" id="GO:0016020">
    <property type="term" value="C:membrane"/>
    <property type="evidence" value="ECO:0007669"/>
    <property type="project" value="UniProtKB-SubCell"/>
</dbReference>
<feature type="transmembrane region" description="Helical" evidence="8">
    <location>
        <begin position="41"/>
        <end position="66"/>
    </location>
</feature>
<dbReference type="NCBIfam" id="TIGR00912">
    <property type="entry name" value="2A0309"/>
    <property type="match status" value="1"/>
</dbReference>
<dbReference type="PANTHER" id="PTHR34975">
    <property type="entry name" value="SPORE GERMINATION PROTEIN A2"/>
    <property type="match status" value="1"/>
</dbReference>
<feature type="transmembrane region" description="Helical" evidence="8">
    <location>
        <begin position="218"/>
        <end position="250"/>
    </location>
</feature>
<keyword evidence="5 8" id="KW-0812">Transmembrane</keyword>
<keyword evidence="3" id="KW-0813">Transport</keyword>
<keyword evidence="6 8" id="KW-1133">Transmembrane helix</keyword>
<comment type="similarity">
    <text evidence="2">Belongs to the amino acid-polyamine-organocation (APC) superfamily. Spore germination protein (SGP) (TC 2.A.3.9) family.</text>
</comment>
<feature type="transmembrane region" description="Helical" evidence="8">
    <location>
        <begin position="270"/>
        <end position="291"/>
    </location>
</feature>
<evidence type="ECO:0000256" key="4">
    <source>
        <dbReference type="ARBA" id="ARBA00022544"/>
    </source>
</evidence>
<evidence type="ECO:0000256" key="3">
    <source>
        <dbReference type="ARBA" id="ARBA00022448"/>
    </source>
</evidence>